<dbReference type="PROSITE" id="PS51898">
    <property type="entry name" value="TYR_RECOMBINASE"/>
    <property type="match status" value="1"/>
</dbReference>
<comment type="similarity">
    <text evidence="2 11">Belongs to the 'phage' integrase family. XerC subfamily.</text>
</comment>
<dbReference type="InterPro" id="IPR023009">
    <property type="entry name" value="Tyrosine_recombinase_XerC/XerD"/>
</dbReference>
<dbReference type="NCBIfam" id="TIGR02224">
    <property type="entry name" value="recomb_XerC"/>
    <property type="match status" value="1"/>
</dbReference>
<dbReference type="Pfam" id="PF00589">
    <property type="entry name" value="Phage_integrase"/>
    <property type="match status" value="1"/>
</dbReference>
<keyword evidence="10 11" id="KW-0131">Cell cycle</keyword>
<dbReference type="HAMAP" id="MF_01808">
    <property type="entry name" value="Recomb_XerC_XerD"/>
    <property type="match status" value="1"/>
</dbReference>
<dbReference type="STRING" id="1177179.A11A3_03894"/>
<feature type="domain" description="Core-binding (CB)" evidence="13">
    <location>
        <begin position="13"/>
        <end position="96"/>
    </location>
</feature>
<comment type="caution">
    <text evidence="14">The sequence shown here is derived from an EMBL/GenBank/DDBJ whole genome shotgun (WGS) entry which is preliminary data.</text>
</comment>
<evidence type="ECO:0000256" key="4">
    <source>
        <dbReference type="ARBA" id="ARBA00022490"/>
    </source>
</evidence>
<organism evidence="14 15">
    <name type="scientific">Alcanivorax hongdengensis A-11-3</name>
    <dbReference type="NCBI Taxonomy" id="1177179"/>
    <lineage>
        <taxon>Bacteria</taxon>
        <taxon>Pseudomonadati</taxon>
        <taxon>Pseudomonadota</taxon>
        <taxon>Gammaproteobacteria</taxon>
        <taxon>Oceanospirillales</taxon>
        <taxon>Alcanivoracaceae</taxon>
        <taxon>Alcanivorax</taxon>
    </lineage>
</organism>
<dbReference type="InterPro" id="IPR004107">
    <property type="entry name" value="Integrase_SAM-like_N"/>
</dbReference>
<dbReference type="eggNOG" id="COG4973">
    <property type="taxonomic scope" value="Bacteria"/>
</dbReference>
<keyword evidence="7 11" id="KW-0229">DNA integration</keyword>
<dbReference type="InterPro" id="IPR002104">
    <property type="entry name" value="Integrase_catalytic"/>
</dbReference>
<protein>
    <recommendedName>
        <fullName evidence="3 11">Tyrosine recombinase XerC</fullName>
    </recommendedName>
</protein>
<dbReference type="GO" id="GO:0009037">
    <property type="term" value="F:tyrosine-based site-specific recombinase activity"/>
    <property type="evidence" value="ECO:0007669"/>
    <property type="project" value="UniProtKB-UniRule"/>
</dbReference>
<feature type="active site" evidence="11">
    <location>
        <position position="182"/>
    </location>
</feature>
<evidence type="ECO:0000313" key="14">
    <source>
        <dbReference type="EMBL" id="EKF75469.1"/>
    </source>
</evidence>
<evidence type="ECO:0000256" key="2">
    <source>
        <dbReference type="ARBA" id="ARBA00006657"/>
    </source>
</evidence>
<evidence type="ECO:0000256" key="1">
    <source>
        <dbReference type="ARBA" id="ARBA00004496"/>
    </source>
</evidence>
<comment type="subcellular location">
    <subcellularLocation>
        <location evidence="1 11">Cytoplasm</location>
    </subcellularLocation>
</comment>
<feature type="active site" evidence="11">
    <location>
        <position position="278"/>
    </location>
</feature>
<dbReference type="GO" id="GO:0005737">
    <property type="term" value="C:cytoplasm"/>
    <property type="evidence" value="ECO:0007669"/>
    <property type="project" value="UniProtKB-SubCell"/>
</dbReference>
<evidence type="ECO:0000256" key="9">
    <source>
        <dbReference type="ARBA" id="ARBA00023172"/>
    </source>
</evidence>
<dbReference type="GO" id="GO:0051301">
    <property type="term" value="P:cell division"/>
    <property type="evidence" value="ECO:0007669"/>
    <property type="project" value="UniProtKB-UniRule"/>
</dbReference>
<evidence type="ECO:0000256" key="10">
    <source>
        <dbReference type="ARBA" id="ARBA00023306"/>
    </source>
</evidence>
<dbReference type="PANTHER" id="PTHR30349">
    <property type="entry name" value="PHAGE INTEGRASE-RELATED"/>
    <property type="match status" value="1"/>
</dbReference>
<dbReference type="PANTHER" id="PTHR30349:SF81">
    <property type="entry name" value="TYROSINE RECOMBINASE XERC"/>
    <property type="match status" value="1"/>
</dbReference>
<dbReference type="NCBIfam" id="NF001399">
    <property type="entry name" value="PRK00283.1"/>
    <property type="match status" value="1"/>
</dbReference>
<dbReference type="InterPro" id="IPR011931">
    <property type="entry name" value="Recomb_XerC"/>
</dbReference>
<dbReference type="Pfam" id="PF02899">
    <property type="entry name" value="Phage_int_SAM_1"/>
    <property type="match status" value="1"/>
</dbReference>
<evidence type="ECO:0000256" key="6">
    <source>
        <dbReference type="ARBA" id="ARBA00022829"/>
    </source>
</evidence>
<dbReference type="GO" id="GO:0007059">
    <property type="term" value="P:chromosome segregation"/>
    <property type="evidence" value="ECO:0007669"/>
    <property type="project" value="UniProtKB-UniRule"/>
</dbReference>
<keyword evidence="15" id="KW-1185">Reference proteome</keyword>
<feature type="active site" description="O-(3'-phospho-DNA)-tyrosine intermediate" evidence="11">
    <location>
        <position position="287"/>
    </location>
</feature>
<dbReference type="PROSITE" id="PS51900">
    <property type="entry name" value="CB"/>
    <property type="match status" value="1"/>
</dbReference>
<feature type="domain" description="Tyr recombinase" evidence="12">
    <location>
        <begin position="117"/>
        <end position="300"/>
    </location>
</feature>
<comment type="function">
    <text evidence="11">Site-specific tyrosine recombinase, which acts by catalyzing the cutting and rejoining of the recombining DNA molecules. The XerC-XerD complex is essential to convert dimers of the bacterial chromosome into monomers to permit their segregation at cell division. It also contributes to the segregational stability of plasmids.</text>
</comment>
<feature type="active site" evidence="11">
    <location>
        <position position="252"/>
    </location>
</feature>
<dbReference type="Proteomes" id="UP000010164">
    <property type="component" value="Unassembled WGS sequence"/>
</dbReference>
<feature type="active site" evidence="11">
    <location>
        <position position="158"/>
    </location>
</feature>
<keyword evidence="5 11" id="KW-0132">Cell division</keyword>
<dbReference type="CDD" id="cd00798">
    <property type="entry name" value="INT_XerDC_C"/>
    <property type="match status" value="1"/>
</dbReference>
<dbReference type="InterPro" id="IPR050090">
    <property type="entry name" value="Tyrosine_recombinase_XerCD"/>
</dbReference>
<dbReference type="EMBL" id="AMRJ01000003">
    <property type="protein sequence ID" value="EKF75469.1"/>
    <property type="molecule type" value="Genomic_DNA"/>
</dbReference>
<dbReference type="InterPro" id="IPR013762">
    <property type="entry name" value="Integrase-like_cat_sf"/>
</dbReference>
<dbReference type="GO" id="GO:0006313">
    <property type="term" value="P:DNA transposition"/>
    <property type="evidence" value="ECO:0007669"/>
    <property type="project" value="UniProtKB-UniRule"/>
</dbReference>
<evidence type="ECO:0000313" key="15">
    <source>
        <dbReference type="Proteomes" id="UP000010164"/>
    </source>
</evidence>
<dbReference type="Gene3D" id="1.10.443.10">
    <property type="entry name" value="Intergrase catalytic core"/>
    <property type="match status" value="1"/>
</dbReference>
<keyword evidence="8 11" id="KW-0238">DNA-binding</keyword>
<keyword evidence="9 11" id="KW-0233">DNA recombination</keyword>
<dbReference type="OrthoDB" id="9801717at2"/>
<name>L0WFI8_9GAMM</name>
<dbReference type="InterPro" id="IPR011010">
    <property type="entry name" value="DNA_brk_join_enz"/>
</dbReference>
<gene>
    <name evidence="11" type="primary">xerC</name>
    <name evidence="14" type="ORF">A11A3_03894</name>
</gene>
<evidence type="ECO:0000256" key="11">
    <source>
        <dbReference type="HAMAP-Rule" id="MF_01808"/>
    </source>
</evidence>
<keyword evidence="6 11" id="KW-0159">Chromosome partition</keyword>
<feature type="active site" evidence="11">
    <location>
        <position position="255"/>
    </location>
</feature>
<dbReference type="SUPFAM" id="SSF56349">
    <property type="entry name" value="DNA breaking-rejoining enzymes"/>
    <property type="match status" value="1"/>
</dbReference>
<proteinExistence type="inferred from homology"/>
<dbReference type="RefSeq" id="WP_008927965.1">
    <property type="nucleotide sequence ID" value="NZ_AMRJ01000003.1"/>
</dbReference>
<evidence type="ECO:0000256" key="7">
    <source>
        <dbReference type="ARBA" id="ARBA00022908"/>
    </source>
</evidence>
<sequence>MNHEKNASSDVTDSSLFIINAFLEHLSSERRLSTHTVINYQRDLTLAAQVFGRRDWASLTVHDIRSLVATLHRQGKSGKTIQRCLSTLRTFYRYLMREGLARDNPAVDVRAPKSGKRLPKALDADQVSQLLDAGQASSEPLAVRDQAMMEMLYACGLRLAELLSLDLDSIDMRAAQLMVTGKGNKTRLLPVGGPALKALGRWLKVRALLVKDPDQTALFVSRNGRRLSPSSVQQRLRRAALERGLSDHLHPHKLRHSFATHLLESSGDLRAVQELLGHADLATTQVYTHLDFQHLAQVYDGAHPRAQRRRDDEEPNDG</sequence>
<evidence type="ECO:0000256" key="3">
    <source>
        <dbReference type="ARBA" id="ARBA00015804"/>
    </source>
</evidence>
<reference evidence="14 15" key="1">
    <citation type="journal article" date="2012" name="J. Bacteriol.">
        <title>Genome Sequence of the Alkane-Degrading Bacterium Alcanivorax hongdengensis Type Strain A-11-3.</title>
        <authorList>
            <person name="Lai Q."/>
            <person name="Shao Z."/>
        </authorList>
    </citation>
    <scope>NUCLEOTIDE SEQUENCE [LARGE SCALE GENOMIC DNA]</scope>
    <source>
        <strain evidence="14 15">A-11-3</strain>
    </source>
</reference>
<comment type="subunit">
    <text evidence="11">Forms a cyclic heterotetrameric complex composed of two molecules of XerC and two molecules of XerD.</text>
</comment>
<dbReference type="Gene3D" id="1.10.150.130">
    <property type="match status" value="1"/>
</dbReference>
<keyword evidence="4 11" id="KW-0963">Cytoplasm</keyword>
<dbReference type="AlphaFoldDB" id="L0WFI8"/>
<evidence type="ECO:0000256" key="8">
    <source>
        <dbReference type="ARBA" id="ARBA00023125"/>
    </source>
</evidence>
<evidence type="ECO:0000259" key="13">
    <source>
        <dbReference type="PROSITE" id="PS51900"/>
    </source>
</evidence>
<dbReference type="InterPro" id="IPR044068">
    <property type="entry name" value="CB"/>
</dbReference>
<dbReference type="PATRIC" id="fig|1177179.3.peg.777"/>
<evidence type="ECO:0000256" key="5">
    <source>
        <dbReference type="ARBA" id="ARBA00022618"/>
    </source>
</evidence>
<dbReference type="GO" id="GO:0003677">
    <property type="term" value="F:DNA binding"/>
    <property type="evidence" value="ECO:0007669"/>
    <property type="project" value="UniProtKB-UniRule"/>
</dbReference>
<evidence type="ECO:0000259" key="12">
    <source>
        <dbReference type="PROSITE" id="PS51898"/>
    </source>
</evidence>
<dbReference type="InterPro" id="IPR010998">
    <property type="entry name" value="Integrase_recombinase_N"/>
</dbReference>
<accession>L0WFI8</accession>